<keyword evidence="2" id="KW-0472">Membrane</keyword>
<feature type="region of interest" description="Disordered" evidence="1">
    <location>
        <begin position="814"/>
        <end position="857"/>
    </location>
</feature>
<feature type="transmembrane region" description="Helical" evidence="2">
    <location>
        <begin position="791"/>
        <end position="812"/>
    </location>
</feature>
<dbReference type="RefSeq" id="WP_189499478.1">
    <property type="nucleotide sequence ID" value="NZ_BMZH01000017.1"/>
</dbReference>
<protein>
    <recommendedName>
        <fullName evidence="6">Cellulose synthase regulatory subunit</fullName>
    </recommendedName>
</protein>
<gene>
    <name evidence="4" type="ORF">GCM10009069_27880</name>
</gene>
<evidence type="ECO:0000313" key="5">
    <source>
        <dbReference type="Proteomes" id="UP000634004"/>
    </source>
</evidence>
<evidence type="ECO:0008006" key="6">
    <source>
        <dbReference type="Google" id="ProtNLM"/>
    </source>
</evidence>
<sequence length="857" mass="92802">MNRTHVRSLIISSVAVLPLLAGTAWAEPINPTLSDSVDAIPAEMVVEPEAPKPVARTYTASLKDATRDRAERTLDWRNPQAELRFDLSHADTIDALSVTLSADPLAGVDPSIPLILQFNGGKSIEIPTNGQGFDSIIDLDRTRVRETGNVLRLSYATSCDAPTGGYRLNLTESRLKVSAFPRARQLQLREVEKRFASLTFAPETIGLLAGGAEQTKLQALAAQGIGLRMAQIPDFRLSAGESDFDLIMVTRNQLVDYTDDAAILSGTGPSITLSKTEPNRLFLTGDTPEDVMASVKAFASAFLPNSRRSETTPTEVLAQSPLDVDRRLIVEKATLDLLTVQTGTHREYTFDVADPAASEGHLLLRLNRDGQTQKGTRLMATLNGVDLGEAKVRGKHKTVDYPIEKGLLLGTSNRLELTTQDANNHPRCGASVPFIAIAEGSELRLSTEFPTPPSDLSRFAANGSLFSTAAGAQTVMILPERDQDFTTSLTVVAKLAQASGRGWVEAAFNRGETDVENRHTLIIEPYSQIERAFRLTAPRGIQSAWRGHGTGGGQFETIEQFASLNGEDVVRQASANIRTTGLVQAGGVAAIYPDDAGYLIGIISNTADSSFATAMRPLLTDMHWNGLKGAVTRWNDSAVIMAQAAIPMPVLGLPIEAPKSMSLTERAKGMAAQMSEIEWPRPNVDGLGGWIDTNWTSFSDTVRSKTETFEMTRIEGAVEGVVQTVVAGSIEKTQSALNSQRATDVKHAARGLQGQLDAVDAKTADLRTAFWKHLDIPTQDMKSARLGQAQVIPVALGVTIFFLMILVGLAFASPPSGPRKNTPTRTRPRGSKPNQGRSYKEPVRWSPEPDTAIRRRR</sequence>
<keyword evidence="5" id="KW-1185">Reference proteome</keyword>
<feature type="chain" id="PRO_5035240551" description="Cellulose synthase regulatory subunit" evidence="3">
    <location>
        <begin position="27"/>
        <end position="857"/>
    </location>
</feature>
<evidence type="ECO:0000256" key="1">
    <source>
        <dbReference type="SAM" id="MobiDB-lite"/>
    </source>
</evidence>
<evidence type="ECO:0000256" key="3">
    <source>
        <dbReference type="SAM" id="SignalP"/>
    </source>
</evidence>
<keyword evidence="2" id="KW-0812">Transmembrane</keyword>
<dbReference type="AlphaFoldDB" id="A0A8J3G3P2"/>
<evidence type="ECO:0000256" key="2">
    <source>
        <dbReference type="SAM" id="Phobius"/>
    </source>
</evidence>
<organism evidence="4 5">
    <name type="scientific">Algimonas arctica</name>
    <dbReference type="NCBI Taxonomy" id="1479486"/>
    <lineage>
        <taxon>Bacteria</taxon>
        <taxon>Pseudomonadati</taxon>
        <taxon>Pseudomonadota</taxon>
        <taxon>Alphaproteobacteria</taxon>
        <taxon>Maricaulales</taxon>
        <taxon>Robiginitomaculaceae</taxon>
        <taxon>Algimonas</taxon>
    </lineage>
</organism>
<comment type="caution">
    <text evidence="4">The sequence shown here is derived from an EMBL/GenBank/DDBJ whole genome shotgun (WGS) entry which is preliminary data.</text>
</comment>
<keyword evidence="3" id="KW-0732">Signal</keyword>
<dbReference type="Proteomes" id="UP000634004">
    <property type="component" value="Unassembled WGS sequence"/>
</dbReference>
<proteinExistence type="predicted"/>
<dbReference type="EMBL" id="BMZH01000017">
    <property type="protein sequence ID" value="GHB03656.1"/>
    <property type="molecule type" value="Genomic_DNA"/>
</dbReference>
<keyword evidence="2" id="KW-1133">Transmembrane helix</keyword>
<reference evidence="4" key="1">
    <citation type="journal article" date="2014" name="Int. J. Syst. Evol. Microbiol.">
        <title>Complete genome sequence of Corynebacterium casei LMG S-19264T (=DSM 44701T), isolated from a smear-ripened cheese.</title>
        <authorList>
            <consortium name="US DOE Joint Genome Institute (JGI-PGF)"/>
            <person name="Walter F."/>
            <person name="Albersmeier A."/>
            <person name="Kalinowski J."/>
            <person name="Ruckert C."/>
        </authorList>
    </citation>
    <scope>NUCLEOTIDE SEQUENCE</scope>
    <source>
        <strain evidence="4">KCTC 32513</strain>
    </source>
</reference>
<name>A0A8J3G3P2_9PROT</name>
<accession>A0A8J3G3P2</accession>
<reference evidence="4" key="2">
    <citation type="submission" date="2020-09" db="EMBL/GenBank/DDBJ databases">
        <authorList>
            <person name="Sun Q."/>
            <person name="Kim S."/>
        </authorList>
    </citation>
    <scope>NUCLEOTIDE SEQUENCE</scope>
    <source>
        <strain evidence="4">KCTC 32513</strain>
    </source>
</reference>
<evidence type="ECO:0000313" key="4">
    <source>
        <dbReference type="EMBL" id="GHB03656.1"/>
    </source>
</evidence>
<feature type="signal peptide" evidence="3">
    <location>
        <begin position="1"/>
        <end position="26"/>
    </location>
</feature>